<evidence type="ECO:0000313" key="2">
    <source>
        <dbReference type="Proteomes" id="UP001163603"/>
    </source>
</evidence>
<proteinExistence type="predicted"/>
<keyword evidence="2" id="KW-1185">Reference proteome</keyword>
<sequence>MASVFSVFKLSFLVSLLSFLNLGSWREPPKSLHILPATCTRIECPSFDSVEVGNGYEIRRYNQAVWMSTSPIQDISLVAATRTGFLRLFDYIQGKNNYNKTIEMTAPVITEVVPSDGPLCESSFTVSFFVPEANQANPPPAEGLHAQKWEPTYAAVRQFGGFVTDSNVGEEAAALQASISGTEWPDAIEKSHGKNSTSVYTVAQYNSPFEFDDRVNEIWILFHMENEYIM</sequence>
<accession>A0ACC0Z3S6</accession>
<dbReference type="Proteomes" id="UP001163603">
    <property type="component" value="Chromosome 3"/>
</dbReference>
<comment type="caution">
    <text evidence="1">The sequence shown here is derived from an EMBL/GenBank/DDBJ whole genome shotgun (WGS) entry which is preliminary data.</text>
</comment>
<evidence type="ECO:0000313" key="1">
    <source>
        <dbReference type="EMBL" id="KAJ0045947.1"/>
    </source>
</evidence>
<protein>
    <submittedName>
        <fullName evidence="1">Uncharacterized protein</fullName>
    </submittedName>
</protein>
<gene>
    <name evidence="1" type="ORF">Pint_04922</name>
</gene>
<dbReference type="EMBL" id="CM047738">
    <property type="protein sequence ID" value="KAJ0045947.1"/>
    <property type="molecule type" value="Genomic_DNA"/>
</dbReference>
<organism evidence="1 2">
    <name type="scientific">Pistacia integerrima</name>
    <dbReference type="NCBI Taxonomy" id="434235"/>
    <lineage>
        <taxon>Eukaryota</taxon>
        <taxon>Viridiplantae</taxon>
        <taxon>Streptophyta</taxon>
        <taxon>Embryophyta</taxon>
        <taxon>Tracheophyta</taxon>
        <taxon>Spermatophyta</taxon>
        <taxon>Magnoliopsida</taxon>
        <taxon>eudicotyledons</taxon>
        <taxon>Gunneridae</taxon>
        <taxon>Pentapetalae</taxon>
        <taxon>rosids</taxon>
        <taxon>malvids</taxon>
        <taxon>Sapindales</taxon>
        <taxon>Anacardiaceae</taxon>
        <taxon>Pistacia</taxon>
    </lineage>
</organism>
<reference evidence="2" key="1">
    <citation type="journal article" date="2023" name="G3 (Bethesda)">
        <title>Genome assembly and association tests identify interacting loci associated with vigor, precocity, and sex in interspecific pistachio rootstocks.</title>
        <authorList>
            <person name="Palmer W."/>
            <person name="Jacygrad E."/>
            <person name="Sagayaradj S."/>
            <person name="Cavanaugh K."/>
            <person name="Han R."/>
            <person name="Bertier L."/>
            <person name="Beede B."/>
            <person name="Kafkas S."/>
            <person name="Golino D."/>
            <person name="Preece J."/>
            <person name="Michelmore R."/>
        </authorList>
    </citation>
    <scope>NUCLEOTIDE SEQUENCE [LARGE SCALE GENOMIC DNA]</scope>
</reference>
<name>A0ACC0Z3S6_9ROSI</name>